<dbReference type="RefSeq" id="WP_198883983.1">
    <property type="nucleotide sequence ID" value="NZ_JAEKJA010000023.1"/>
</dbReference>
<accession>A0A934IU47</accession>
<evidence type="ECO:0000313" key="3">
    <source>
        <dbReference type="EMBL" id="MBJ3778080.1"/>
    </source>
</evidence>
<dbReference type="GO" id="GO:0006749">
    <property type="term" value="P:glutathione metabolic process"/>
    <property type="evidence" value="ECO:0007669"/>
    <property type="project" value="TreeGrafter"/>
</dbReference>
<reference evidence="3" key="1">
    <citation type="submission" date="2020-12" db="EMBL/GenBank/DDBJ databases">
        <title>Bacterial taxonomy.</title>
        <authorList>
            <person name="Pan X."/>
        </authorList>
    </citation>
    <scope>NUCLEOTIDE SEQUENCE</scope>
    <source>
        <strain evidence="3">B2012</strain>
    </source>
</reference>
<sequence length="571" mass="60671">MSRPPELAPETQLDPITLEVILSGLRSVTDETYIALMKSAFSTNIKERNDHSTALIDPAGRMISLCERSQPIHLSSMLGLTGALLRKYDLDAFRPGDIFVSNDPYTADGSHLPDINFSMPVFVDGELLCFMCNIAHHADIGGMAPGSMSGGMTEIYQEGLRIPPVRLFAEGRMVEDLFEVLLLNARVPDERRGDYYAQIASCKLGERRIQELAATHGRARLAAAFDQLIARTHARMLKAIANVPPGDYVFKDVMDDDGFGAQSMPIAIKVTVGDPALEGRIRCDFAGSSPAVLGNINVPFRALQSSVVYAMRALLDPDVPSNQGMLDAIEIDAPAGSILNAAFPAAVAGRANTCQRVIDVVLGALAPALPDRAVGAANGANTAVIFSGTDGETGRSYVYLETVGGGFGGRATKDGKDGVQVHLINTSNLPVEAIETEYPLLVEAYGFVPDSGGAGTHRGGLGLRRVVRPVGHTTVFTGQGERFLNPPWGVFGGAPGGTGGFKLREADGTVHDMPTKPGLTPITPQQALIVETAGAGGYGPPEQRSPAERAEDLGSEKFTANFMAKHYGKDK</sequence>
<organism evidence="3 4">
    <name type="scientific">Acuticoccus mangrovi</name>
    <dbReference type="NCBI Taxonomy" id="2796142"/>
    <lineage>
        <taxon>Bacteria</taxon>
        <taxon>Pseudomonadati</taxon>
        <taxon>Pseudomonadota</taxon>
        <taxon>Alphaproteobacteria</taxon>
        <taxon>Hyphomicrobiales</taxon>
        <taxon>Amorphaceae</taxon>
        <taxon>Acuticoccus</taxon>
    </lineage>
</organism>
<evidence type="ECO:0000256" key="1">
    <source>
        <dbReference type="SAM" id="MobiDB-lite"/>
    </source>
</evidence>
<name>A0A934IU47_9HYPH</name>
<proteinExistence type="predicted"/>
<protein>
    <submittedName>
        <fullName evidence="3">Hydantoinase B/oxoprolinase family protein</fullName>
    </submittedName>
</protein>
<feature type="compositionally biased region" description="Basic and acidic residues" evidence="1">
    <location>
        <begin position="545"/>
        <end position="555"/>
    </location>
</feature>
<dbReference type="AlphaFoldDB" id="A0A934IU47"/>
<dbReference type="EMBL" id="JAEKJA010000023">
    <property type="protein sequence ID" value="MBJ3778080.1"/>
    <property type="molecule type" value="Genomic_DNA"/>
</dbReference>
<dbReference type="GO" id="GO:0005829">
    <property type="term" value="C:cytosol"/>
    <property type="evidence" value="ECO:0007669"/>
    <property type="project" value="TreeGrafter"/>
</dbReference>
<evidence type="ECO:0000259" key="2">
    <source>
        <dbReference type="Pfam" id="PF02538"/>
    </source>
</evidence>
<feature type="region of interest" description="Disordered" evidence="1">
    <location>
        <begin position="536"/>
        <end position="556"/>
    </location>
</feature>
<dbReference type="GO" id="GO:0017168">
    <property type="term" value="F:5-oxoprolinase (ATP-hydrolyzing) activity"/>
    <property type="evidence" value="ECO:0007669"/>
    <property type="project" value="TreeGrafter"/>
</dbReference>
<dbReference type="PANTHER" id="PTHR11365:SF23">
    <property type="entry name" value="HYPOTHETICAL 5-OXOPROLINASE (EUROFUNG)-RELATED"/>
    <property type="match status" value="1"/>
</dbReference>
<comment type="caution">
    <text evidence="3">The sequence shown here is derived from an EMBL/GenBank/DDBJ whole genome shotgun (WGS) entry which is preliminary data.</text>
</comment>
<dbReference type="Proteomes" id="UP000609531">
    <property type="component" value="Unassembled WGS sequence"/>
</dbReference>
<keyword evidence="4" id="KW-1185">Reference proteome</keyword>
<dbReference type="PANTHER" id="PTHR11365">
    <property type="entry name" value="5-OXOPROLINASE RELATED"/>
    <property type="match status" value="1"/>
</dbReference>
<evidence type="ECO:0000313" key="4">
    <source>
        <dbReference type="Proteomes" id="UP000609531"/>
    </source>
</evidence>
<gene>
    <name evidence="3" type="ORF">JCR33_20435</name>
</gene>
<dbReference type="Pfam" id="PF02538">
    <property type="entry name" value="Hydantoinase_B"/>
    <property type="match status" value="1"/>
</dbReference>
<feature type="domain" description="Hydantoinase B/oxoprolinase" evidence="2">
    <location>
        <begin position="14"/>
        <end position="541"/>
    </location>
</feature>
<dbReference type="InterPro" id="IPR045079">
    <property type="entry name" value="Oxoprolinase-like"/>
</dbReference>
<dbReference type="InterPro" id="IPR003692">
    <property type="entry name" value="Hydantoinase_B"/>
</dbReference>